<evidence type="ECO:0000256" key="3">
    <source>
        <dbReference type="ARBA" id="ARBA00022448"/>
    </source>
</evidence>
<feature type="transmembrane region" description="Helical" evidence="9">
    <location>
        <begin position="337"/>
        <end position="358"/>
    </location>
</feature>
<evidence type="ECO:0000256" key="1">
    <source>
        <dbReference type="ARBA" id="ARBA00004651"/>
    </source>
</evidence>
<evidence type="ECO:0000256" key="7">
    <source>
        <dbReference type="ARBA" id="ARBA00022989"/>
    </source>
</evidence>
<evidence type="ECO:0000256" key="2">
    <source>
        <dbReference type="ARBA" id="ARBA00008220"/>
    </source>
</evidence>
<evidence type="ECO:0008006" key="11">
    <source>
        <dbReference type="Google" id="ProtNLM"/>
    </source>
</evidence>
<keyword evidence="6" id="KW-0029">Amino-acid transport</keyword>
<dbReference type="InterPro" id="IPR002293">
    <property type="entry name" value="AA/rel_permease1"/>
</dbReference>
<feature type="transmembrane region" description="Helical" evidence="9">
    <location>
        <begin position="50"/>
        <end position="74"/>
    </location>
</feature>
<dbReference type="NCBIfam" id="TIGR00905">
    <property type="entry name" value="2A0302"/>
    <property type="match status" value="1"/>
</dbReference>
<feature type="transmembrane region" description="Helical" evidence="9">
    <location>
        <begin position="364"/>
        <end position="386"/>
    </location>
</feature>
<feature type="transmembrane region" description="Helical" evidence="9">
    <location>
        <begin position="406"/>
        <end position="422"/>
    </location>
</feature>
<feature type="transmembrane region" description="Helical" evidence="9">
    <location>
        <begin position="166"/>
        <end position="188"/>
    </location>
</feature>
<keyword evidence="4" id="KW-1003">Cell membrane</keyword>
<dbReference type="Gene3D" id="1.20.1740.10">
    <property type="entry name" value="Amino acid/polyamine transporter I"/>
    <property type="match status" value="1"/>
</dbReference>
<feature type="transmembrane region" description="Helical" evidence="9">
    <location>
        <begin position="241"/>
        <end position="264"/>
    </location>
</feature>
<evidence type="ECO:0000256" key="6">
    <source>
        <dbReference type="ARBA" id="ARBA00022970"/>
    </source>
</evidence>
<dbReference type="InterPro" id="IPR050367">
    <property type="entry name" value="APC_superfamily"/>
</dbReference>
<evidence type="ECO:0000256" key="5">
    <source>
        <dbReference type="ARBA" id="ARBA00022692"/>
    </source>
</evidence>
<proteinExistence type="inferred from homology"/>
<organism evidence="10">
    <name type="scientific">Knufia peltigerae</name>
    <dbReference type="NCBI Taxonomy" id="1002370"/>
    <lineage>
        <taxon>Eukaryota</taxon>
        <taxon>Fungi</taxon>
        <taxon>Dikarya</taxon>
        <taxon>Ascomycota</taxon>
        <taxon>Pezizomycotina</taxon>
        <taxon>Eurotiomycetes</taxon>
        <taxon>Chaetothyriomycetidae</taxon>
        <taxon>Chaetothyriales</taxon>
        <taxon>Trichomeriaceae</taxon>
        <taxon>Knufia</taxon>
    </lineage>
</organism>
<dbReference type="InterPro" id="IPR022461">
    <property type="entry name" value="Arg/Orn_antiprt_ArcD"/>
</dbReference>
<evidence type="ECO:0000256" key="4">
    <source>
        <dbReference type="ARBA" id="ARBA00022475"/>
    </source>
</evidence>
<keyword evidence="3" id="KW-0813">Transport</keyword>
<sequence>MGTLTAAARVMPSSNQRLGLAALTALVVGSMVGAGIFSLPQNVARSAGPAAALIGWAVSGAGMLMLAFVFQALANRRPDLDTGIYAYAREGFGNYIGFSAAWGYWVASVLGNASFFVLIFSGLGHFAPVFGEGNTPAAIAASSLLLWTVHLLVLRGLRTAAIINGLVTVAKLVPIALFLILAAGAFRMDVFRADFFGAPALGDMGQQLRGMMLVTVWVFIGIEGASIYSRRATRRADVGRATVIGFIGVWLLLVLVSLLSMGVLSRAELAGLPNPSMAYVLRTIVGEWGATVIIIGSIISVLGALLAWVLLCAEVLFSAAGDGTMPAFLGRENARGVPANALWLSNGLIQLFLLLVLFNSGSYTSLVLLAASMSLVPYFLSSAFGVKLAWQGEAYASAAGARWRDFIVALLASAYALWLVYAGGLDNLLLSVLLYVPGVVLYALTRHQRGERVFTRWEWVLFGAILVVAIATLVAFSRGALNL</sequence>
<keyword evidence="7 9" id="KW-1133">Transmembrane helix</keyword>
<dbReference type="NCBIfam" id="TIGR03810">
    <property type="entry name" value="arg_ornith_anti"/>
    <property type="match status" value="1"/>
</dbReference>
<comment type="caution">
    <text evidence="10">The sequence shown here is derived from an EMBL/GenBank/DDBJ whole genome shotgun (WGS) entry which is preliminary data.</text>
</comment>
<feature type="transmembrane region" description="Helical" evidence="9">
    <location>
        <begin position="135"/>
        <end position="154"/>
    </location>
</feature>
<evidence type="ECO:0000256" key="9">
    <source>
        <dbReference type="SAM" id="Phobius"/>
    </source>
</evidence>
<feature type="transmembrane region" description="Helical" evidence="9">
    <location>
        <begin position="208"/>
        <end position="229"/>
    </location>
</feature>
<comment type="similarity">
    <text evidence="2">Belongs to the amino acid-polyamine-organocation (APC) superfamily. Basic amino acid/polyamine antiporter (APA) (TC 2.A.3.2) family.</text>
</comment>
<dbReference type="GO" id="GO:0005886">
    <property type="term" value="C:plasma membrane"/>
    <property type="evidence" value="ECO:0007669"/>
    <property type="project" value="UniProtKB-SubCell"/>
</dbReference>
<feature type="transmembrane region" description="Helical" evidence="9">
    <location>
        <begin position="284"/>
        <end position="317"/>
    </location>
</feature>
<gene>
    <name evidence="10" type="ORF">H2204_012621</name>
</gene>
<feature type="transmembrane region" description="Helical" evidence="9">
    <location>
        <begin position="457"/>
        <end position="476"/>
    </location>
</feature>
<dbReference type="PANTHER" id="PTHR42770:SF4">
    <property type="entry name" value="ARGININE_ORNITHINE ANTIPORTER-RELATED"/>
    <property type="match status" value="1"/>
</dbReference>
<evidence type="ECO:0000256" key="8">
    <source>
        <dbReference type="ARBA" id="ARBA00023136"/>
    </source>
</evidence>
<dbReference type="Pfam" id="PF13520">
    <property type="entry name" value="AA_permease_2"/>
    <property type="match status" value="1"/>
</dbReference>
<dbReference type="AlphaFoldDB" id="A0AA38XRY7"/>
<keyword evidence="5 9" id="KW-0812">Transmembrane</keyword>
<reference evidence="10" key="1">
    <citation type="submission" date="2022-10" db="EMBL/GenBank/DDBJ databases">
        <title>Culturing micro-colonial fungi from biological soil crusts in the Mojave desert and describing Neophaeococcomyces mojavensis, and introducing the new genera and species Taxawa tesnikishii.</title>
        <authorList>
            <person name="Kurbessoian T."/>
            <person name="Stajich J.E."/>
        </authorList>
    </citation>
    <scope>NUCLEOTIDE SEQUENCE</scope>
    <source>
        <strain evidence="10">TK_35</strain>
    </source>
</reference>
<dbReference type="GO" id="GO:1903826">
    <property type="term" value="P:L-arginine transmembrane transport"/>
    <property type="evidence" value="ECO:0007669"/>
    <property type="project" value="InterPro"/>
</dbReference>
<dbReference type="PANTHER" id="PTHR42770">
    <property type="entry name" value="AMINO ACID TRANSPORTER-RELATED"/>
    <property type="match status" value="1"/>
</dbReference>
<protein>
    <recommendedName>
        <fullName evidence="11">Arginine-ornithine antiporter</fullName>
    </recommendedName>
</protein>
<keyword evidence="8 9" id="KW-0472">Membrane</keyword>
<dbReference type="GO" id="GO:0043858">
    <property type="term" value="F:arginine:ornithine antiporter activity"/>
    <property type="evidence" value="ECO:0007669"/>
    <property type="project" value="InterPro"/>
</dbReference>
<feature type="transmembrane region" description="Helical" evidence="9">
    <location>
        <begin position="428"/>
        <end position="445"/>
    </location>
</feature>
<accession>A0AA38XRY7</accession>
<name>A0AA38XRY7_9EURO</name>
<dbReference type="PIRSF" id="PIRSF006060">
    <property type="entry name" value="AA_transporter"/>
    <property type="match status" value="1"/>
</dbReference>
<dbReference type="InterPro" id="IPR004754">
    <property type="entry name" value="Amino_acid_antiprt"/>
</dbReference>
<dbReference type="GO" id="GO:0006527">
    <property type="term" value="P:L-arginine catabolic process"/>
    <property type="evidence" value="ECO:0007669"/>
    <property type="project" value="InterPro"/>
</dbReference>
<evidence type="ECO:0000313" key="10">
    <source>
        <dbReference type="EMBL" id="KAJ9619445.1"/>
    </source>
</evidence>
<feature type="transmembrane region" description="Helical" evidence="9">
    <location>
        <begin position="95"/>
        <end position="123"/>
    </location>
</feature>
<comment type="subcellular location">
    <subcellularLocation>
        <location evidence="1">Cell membrane</location>
        <topology evidence="1">Multi-pass membrane protein</topology>
    </subcellularLocation>
</comment>
<dbReference type="EMBL" id="JAPDRN010000131">
    <property type="protein sequence ID" value="KAJ9619445.1"/>
    <property type="molecule type" value="Genomic_DNA"/>
</dbReference>